<dbReference type="InterPro" id="IPR001757">
    <property type="entry name" value="P_typ_ATPase"/>
</dbReference>
<dbReference type="InterPro" id="IPR023298">
    <property type="entry name" value="ATPase_P-typ_TM_dom_sf"/>
</dbReference>
<comment type="caution">
    <text evidence="8">The sequence shown here is derived from an EMBL/GenBank/DDBJ whole genome shotgun (WGS) entry which is preliminary data.</text>
</comment>
<evidence type="ECO:0000259" key="7">
    <source>
        <dbReference type="Pfam" id="PF00122"/>
    </source>
</evidence>
<dbReference type="GO" id="GO:0016020">
    <property type="term" value="C:membrane"/>
    <property type="evidence" value="ECO:0007669"/>
    <property type="project" value="UniProtKB-SubCell"/>
</dbReference>
<proteinExistence type="predicted"/>
<evidence type="ECO:0000256" key="2">
    <source>
        <dbReference type="ARBA" id="ARBA00022692"/>
    </source>
</evidence>
<keyword evidence="5 6" id="KW-0472">Membrane</keyword>
<feature type="transmembrane region" description="Helical" evidence="6">
    <location>
        <begin position="719"/>
        <end position="739"/>
    </location>
</feature>
<dbReference type="PRINTS" id="PR00119">
    <property type="entry name" value="CATATPASE"/>
</dbReference>
<dbReference type="Pfam" id="PF00122">
    <property type="entry name" value="E1-E2_ATPase"/>
    <property type="match status" value="1"/>
</dbReference>
<feature type="transmembrane region" description="Helical" evidence="6">
    <location>
        <begin position="216"/>
        <end position="233"/>
    </location>
</feature>
<dbReference type="SFLD" id="SFLDF00027">
    <property type="entry name" value="p-type_atpase"/>
    <property type="match status" value="1"/>
</dbReference>
<keyword evidence="4 6" id="KW-1133">Transmembrane helix</keyword>
<dbReference type="SUPFAM" id="SSF81653">
    <property type="entry name" value="Calcium ATPase, transduction domain A"/>
    <property type="match status" value="1"/>
</dbReference>
<dbReference type="PROSITE" id="PS00154">
    <property type="entry name" value="ATPASE_E1_E2"/>
    <property type="match status" value="1"/>
</dbReference>
<dbReference type="GO" id="GO:0016887">
    <property type="term" value="F:ATP hydrolysis activity"/>
    <property type="evidence" value="ECO:0007669"/>
    <property type="project" value="InterPro"/>
</dbReference>
<dbReference type="SFLD" id="SFLDS00003">
    <property type="entry name" value="Haloacid_Dehalogenase"/>
    <property type="match status" value="1"/>
</dbReference>
<evidence type="ECO:0000256" key="1">
    <source>
        <dbReference type="ARBA" id="ARBA00004141"/>
    </source>
</evidence>
<dbReference type="InterPro" id="IPR036412">
    <property type="entry name" value="HAD-like_sf"/>
</dbReference>
<dbReference type="InterPro" id="IPR059000">
    <property type="entry name" value="ATPase_P-type_domA"/>
</dbReference>
<sequence>MIMQPPYDVTEGLSSSQVEERVRKGLINGEQEIKTKSFKEIFLANILTPFNLLNVCLAVLILLVRSPKNALFMGVIFSNALIGTVQEIRAKKLIDKLSLIAAPKATVIRDGAVKEIPVAELVKDDLTKLRPGGQICADSVVLCSECEVNESLITGESDPVLKRTGDRLMSGSFVVSGDCLAMIEHVGADNYAAQITKQAKYFKRPSSEIMDGINRFIRIIARLIVPIGIALFLRQYCGTGNSLRDSVVSTVAALVGMIPEGLVLLTSVVLAVSVIRLARKNALVQELYSIEMLARVDVLCLDKTGTITEGSMQADRIVPAAGYTAEQMKKKIGLLMGALPDENPTAMALREFCPELTSEADIKIPFSSARKWSGVHIPGCGSLVVGASEFVLRELPEALQEESRKASAAGQRVLLLAESREAFAGQQLPPDLVPVGLILLSDRLRPSARKTLDYFARQGVTIKVISGDNPLTVSQIAKRAGLVDAENYVDASTLADEAAVKAAALRYTVFGRVTPEQKLWLVQAIKSEGHTVAMTGDGVNDVMALKESDCSIAMASGSDAARNVSQIVLLDSDFASMPSIVAEGRRSINNLQRSASLFLVKTIFSTIIGVLFIFLSQKYPLEPIQFTLISSATIGMPSFFLALEPNAERISGHFFINVIKKALPGALTNVVNVLMVIGIADHYSFTSAEISTLAVLLIGFTGLLYLFKICVPFSWSRMAIFILSCAAFTISVLFFRNWFSLVPLTWHLMRAAIPLAAISAGVLAGLMLFVEKAMKGLR</sequence>
<evidence type="ECO:0000256" key="6">
    <source>
        <dbReference type="SAM" id="Phobius"/>
    </source>
</evidence>
<dbReference type="GO" id="GO:0005524">
    <property type="term" value="F:ATP binding"/>
    <property type="evidence" value="ECO:0007669"/>
    <property type="project" value="InterPro"/>
</dbReference>
<dbReference type="NCBIfam" id="TIGR01494">
    <property type="entry name" value="ATPase_P-type"/>
    <property type="match status" value="2"/>
</dbReference>
<evidence type="ECO:0000256" key="3">
    <source>
        <dbReference type="ARBA" id="ARBA00022967"/>
    </source>
</evidence>
<dbReference type="SUPFAM" id="SSF81665">
    <property type="entry name" value="Calcium ATPase, transmembrane domain M"/>
    <property type="match status" value="1"/>
</dbReference>
<feature type="transmembrane region" description="Helical" evidence="6">
    <location>
        <begin position="595"/>
        <end position="617"/>
    </location>
</feature>
<feature type="transmembrane region" description="Helical" evidence="6">
    <location>
        <begin position="690"/>
        <end position="707"/>
    </location>
</feature>
<dbReference type="Gene3D" id="2.70.150.10">
    <property type="entry name" value="Calcium-transporting ATPase, cytoplasmic transduction domain A"/>
    <property type="match status" value="1"/>
</dbReference>
<dbReference type="AlphaFoldDB" id="A0AAE3E7S2"/>
<dbReference type="EMBL" id="JAJEQR010000003">
    <property type="protein sequence ID" value="MCC2229693.1"/>
    <property type="molecule type" value="Genomic_DNA"/>
</dbReference>
<feature type="transmembrane region" description="Helical" evidence="6">
    <location>
        <begin position="253"/>
        <end position="275"/>
    </location>
</feature>
<dbReference type="InterPro" id="IPR023299">
    <property type="entry name" value="ATPase_P-typ_cyto_dom_N"/>
</dbReference>
<dbReference type="InterPro" id="IPR044492">
    <property type="entry name" value="P_typ_ATPase_HD_dom"/>
</dbReference>
<dbReference type="RefSeq" id="WP_308452479.1">
    <property type="nucleotide sequence ID" value="NZ_JAJEQR010000003.1"/>
</dbReference>
<feature type="transmembrane region" description="Helical" evidence="6">
    <location>
        <begin position="41"/>
        <end position="64"/>
    </location>
</feature>
<name>A0AAE3E7S2_9FIRM</name>
<evidence type="ECO:0000256" key="4">
    <source>
        <dbReference type="ARBA" id="ARBA00022989"/>
    </source>
</evidence>
<dbReference type="SUPFAM" id="SSF56784">
    <property type="entry name" value="HAD-like"/>
    <property type="match status" value="1"/>
</dbReference>
<dbReference type="InterPro" id="IPR008250">
    <property type="entry name" value="ATPase_P-typ_transduc_dom_A_sf"/>
</dbReference>
<evidence type="ECO:0000256" key="5">
    <source>
        <dbReference type="ARBA" id="ARBA00023136"/>
    </source>
</evidence>
<keyword evidence="3" id="KW-1278">Translocase</keyword>
<feature type="domain" description="P-type ATPase A" evidence="7">
    <location>
        <begin position="101"/>
        <end position="199"/>
    </location>
</feature>
<protein>
    <submittedName>
        <fullName evidence="8">Cation-translocating P-type ATPase</fullName>
    </submittedName>
</protein>
<accession>A0AAE3E7S2</accession>
<dbReference type="PANTHER" id="PTHR42861">
    <property type="entry name" value="CALCIUM-TRANSPORTING ATPASE"/>
    <property type="match status" value="1"/>
</dbReference>
<keyword evidence="2 6" id="KW-0812">Transmembrane</keyword>
<dbReference type="Pfam" id="PF00702">
    <property type="entry name" value="Hydrolase"/>
    <property type="match status" value="1"/>
</dbReference>
<feature type="transmembrane region" description="Helical" evidence="6">
    <location>
        <begin position="623"/>
        <end position="643"/>
    </location>
</feature>
<comment type="subcellular location">
    <subcellularLocation>
        <location evidence="1">Membrane</location>
        <topology evidence="1">Multi-pass membrane protein</topology>
    </subcellularLocation>
</comment>
<dbReference type="Gene3D" id="3.40.1110.10">
    <property type="entry name" value="Calcium-transporting ATPase, cytoplasmic domain N"/>
    <property type="match status" value="1"/>
</dbReference>
<organism evidence="8 9">
    <name type="scientific">Hominifimenecus microfluidus</name>
    <dbReference type="NCBI Taxonomy" id="2885348"/>
    <lineage>
        <taxon>Bacteria</taxon>
        <taxon>Bacillati</taxon>
        <taxon>Bacillota</taxon>
        <taxon>Clostridia</taxon>
        <taxon>Lachnospirales</taxon>
        <taxon>Lachnospiraceae</taxon>
        <taxon>Hominifimenecus</taxon>
    </lineage>
</organism>
<evidence type="ECO:0000313" key="9">
    <source>
        <dbReference type="Proteomes" id="UP001198182"/>
    </source>
</evidence>
<evidence type="ECO:0000313" key="8">
    <source>
        <dbReference type="EMBL" id="MCC2229693.1"/>
    </source>
</evidence>
<gene>
    <name evidence="8" type="ORF">LKD81_01580</name>
</gene>
<dbReference type="SFLD" id="SFLDG00002">
    <property type="entry name" value="C1.7:_P-type_atpase_like"/>
    <property type="match status" value="1"/>
</dbReference>
<dbReference type="InterPro" id="IPR023214">
    <property type="entry name" value="HAD_sf"/>
</dbReference>
<dbReference type="Proteomes" id="UP001198182">
    <property type="component" value="Unassembled WGS sequence"/>
</dbReference>
<reference evidence="8" key="1">
    <citation type="submission" date="2021-10" db="EMBL/GenBank/DDBJ databases">
        <title>Anaerobic single-cell dispensing facilitates the cultivation of human gut bacteria.</title>
        <authorList>
            <person name="Afrizal A."/>
        </authorList>
    </citation>
    <scope>NUCLEOTIDE SEQUENCE</scope>
    <source>
        <strain evidence="8">CLA-AA-H215</strain>
    </source>
</reference>
<feature type="transmembrane region" description="Helical" evidence="6">
    <location>
        <begin position="663"/>
        <end position="684"/>
    </location>
</feature>
<dbReference type="Gene3D" id="3.40.50.1000">
    <property type="entry name" value="HAD superfamily/HAD-like"/>
    <property type="match status" value="1"/>
</dbReference>
<keyword evidence="9" id="KW-1185">Reference proteome</keyword>
<dbReference type="InterPro" id="IPR018303">
    <property type="entry name" value="ATPase_P-typ_P_site"/>
</dbReference>
<dbReference type="CDD" id="cd02609">
    <property type="entry name" value="P-type_ATPase"/>
    <property type="match status" value="1"/>
</dbReference>
<dbReference type="Gene3D" id="1.20.1110.10">
    <property type="entry name" value="Calcium-transporting ATPase, transmembrane domain"/>
    <property type="match status" value="1"/>
</dbReference>
<feature type="transmembrane region" description="Helical" evidence="6">
    <location>
        <begin position="751"/>
        <end position="770"/>
    </location>
</feature>